<dbReference type="EMBL" id="LR796135">
    <property type="protein sequence ID" value="CAB4120817.1"/>
    <property type="molecule type" value="Genomic_DNA"/>
</dbReference>
<organism evidence="2">
    <name type="scientific">uncultured Caudovirales phage</name>
    <dbReference type="NCBI Taxonomy" id="2100421"/>
    <lineage>
        <taxon>Viruses</taxon>
        <taxon>Duplodnaviria</taxon>
        <taxon>Heunggongvirae</taxon>
        <taxon>Uroviricota</taxon>
        <taxon>Caudoviricetes</taxon>
        <taxon>Peduoviridae</taxon>
        <taxon>Maltschvirus</taxon>
        <taxon>Maltschvirus maltsch</taxon>
    </lineage>
</organism>
<evidence type="ECO:0000313" key="2">
    <source>
        <dbReference type="EMBL" id="CAB4120817.1"/>
    </source>
</evidence>
<dbReference type="GO" id="GO:0006508">
    <property type="term" value="P:proteolysis"/>
    <property type="evidence" value="ECO:0007669"/>
    <property type="project" value="UniProtKB-KW"/>
</dbReference>
<proteinExistence type="predicted"/>
<feature type="compositionally biased region" description="Low complexity" evidence="1">
    <location>
        <begin position="8"/>
        <end position="22"/>
    </location>
</feature>
<accession>A0A6J5KJ03</accession>
<name>A0A6J5KJ03_9CAUD</name>
<reference evidence="2" key="1">
    <citation type="submission" date="2020-04" db="EMBL/GenBank/DDBJ databases">
        <authorList>
            <person name="Chiriac C."/>
            <person name="Salcher M."/>
            <person name="Ghai R."/>
            <person name="Kavagutti S V."/>
        </authorList>
    </citation>
    <scope>NUCLEOTIDE SEQUENCE</scope>
</reference>
<keyword evidence="2" id="KW-0378">Hydrolase</keyword>
<protein>
    <submittedName>
        <fullName evidence="2">Putative protease</fullName>
    </submittedName>
</protein>
<evidence type="ECO:0000256" key="1">
    <source>
        <dbReference type="SAM" id="MobiDB-lite"/>
    </source>
</evidence>
<keyword evidence="2" id="KW-0645">Protease</keyword>
<dbReference type="GO" id="GO:0008233">
    <property type="term" value="F:peptidase activity"/>
    <property type="evidence" value="ECO:0007669"/>
    <property type="project" value="UniProtKB-KW"/>
</dbReference>
<feature type="region of interest" description="Disordered" evidence="1">
    <location>
        <begin position="1"/>
        <end position="82"/>
    </location>
</feature>
<gene>
    <name evidence="2" type="ORF">UFOVP5_54</name>
</gene>
<sequence length="227" mass="23337">MADDATLTETSAPEAVTAETTTPNEGIAETALGGASADGETAEAETEAKADDAEGEAEGETEASVVPEKYELKATEGNGDLDPEAIALAEPVFKELGLSNDQAQQLIPIAEQFAQSVAAKIEAASLANIAETRAAWLAEAKADPEIGGNQFDSNIVLAAKALDTLGFPKGSAFRTLLDDSGLGNHAEMIRAFVKVGKAVSEDSDFVRSGVAASGPRTLADTLYPAKP</sequence>